<evidence type="ECO:0000256" key="3">
    <source>
        <dbReference type="ARBA" id="ARBA00022833"/>
    </source>
</evidence>
<keyword evidence="7" id="KW-1185">Reference proteome</keyword>
<accession>A0A5N0TCF4</accession>
<reference evidence="6 7" key="1">
    <citation type="submission" date="2019-09" db="EMBL/GenBank/DDBJ databases">
        <title>Wenzhouxiangella sp. Genome sequencing and assembly.</title>
        <authorList>
            <person name="Zhang R."/>
        </authorList>
    </citation>
    <scope>NUCLEOTIDE SEQUENCE [LARGE SCALE GENOMIC DNA]</scope>
    <source>
        <strain evidence="6 7">W260</strain>
    </source>
</reference>
<comment type="similarity">
    <text evidence="1">Belongs to the Gfa family.</text>
</comment>
<evidence type="ECO:0000313" key="6">
    <source>
        <dbReference type="EMBL" id="KAA9132773.1"/>
    </source>
</evidence>
<dbReference type="EMBL" id="VYXP01000003">
    <property type="protein sequence ID" value="KAA9132773.1"/>
    <property type="molecule type" value="Genomic_DNA"/>
</dbReference>
<organism evidence="6 7">
    <name type="scientific">Marinihelvus fidelis</name>
    <dbReference type="NCBI Taxonomy" id="2613842"/>
    <lineage>
        <taxon>Bacteria</taxon>
        <taxon>Pseudomonadati</taxon>
        <taxon>Pseudomonadota</taxon>
        <taxon>Gammaproteobacteria</taxon>
        <taxon>Chromatiales</taxon>
        <taxon>Wenzhouxiangellaceae</taxon>
        <taxon>Marinihelvus</taxon>
    </lineage>
</organism>
<keyword evidence="2" id="KW-0479">Metal-binding</keyword>
<evidence type="ECO:0000259" key="5">
    <source>
        <dbReference type="PROSITE" id="PS51891"/>
    </source>
</evidence>
<evidence type="ECO:0000256" key="4">
    <source>
        <dbReference type="ARBA" id="ARBA00023239"/>
    </source>
</evidence>
<keyword evidence="3" id="KW-0862">Zinc</keyword>
<keyword evidence="4" id="KW-0456">Lyase</keyword>
<dbReference type="Gene3D" id="3.90.1590.10">
    <property type="entry name" value="glutathione-dependent formaldehyde- activating enzyme (gfa)"/>
    <property type="match status" value="1"/>
</dbReference>
<evidence type="ECO:0000256" key="2">
    <source>
        <dbReference type="ARBA" id="ARBA00022723"/>
    </source>
</evidence>
<dbReference type="PANTHER" id="PTHR33337">
    <property type="entry name" value="GFA DOMAIN-CONTAINING PROTEIN"/>
    <property type="match status" value="1"/>
</dbReference>
<evidence type="ECO:0000313" key="7">
    <source>
        <dbReference type="Proteomes" id="UP000325372"/>
    </source>
</evidence>
<sequence length="136" mass="15057">MTTNTLSGSCLCGAVRYQAHGDVRKFYHCHCKRCRKATGTGHASNLFIKGTLEWLSGEEQIGFYKLPEAERFSNTFCSQCGSRLPKAVPELGAVMVPAGTLDDEPDFLPQARIFRDSRAAWSCDESALPTFAEYPE</sequence>
<dbReference type="InterPro" id="IPR006913">
    <property type="entry name" value="CENP-V/GFA"/>
</dbReference>
<dbReference type="PANTHER" id="PTHR33337:SF40">
    <property type="entry name" value="CENP-V_GFA DOMAIN-CONTAINING PROTEIN-RELATED"/>
    <property type="match status" value="1"/>
</dbReference>
<dbReference type="InterPro" id="IPR011057">
    <property type="entry name" value="Mss4-like_sf"/>
</dbReference>
<dbReference type="GO" id="GO:0046872">
    <property type="term" value="F:metal ion binding"/>
    <property type="evidence" value="ECO:0007669"/>
    <property type="project" value="UniProtKB-KW"/>
</dbReference>
<gene>
    <name evidence="6" type="ORF">F3N42_06070</name>
</gene>
<proteinExistence type="inferred from homology"/>
<comment type="caution">
    <text evidence="6">The sequence shown here is derived from an EMBL/GenBank/DDBJ whole genome shotgun (WGS) entry which is preliminary data.</text>
</comment>
<dbReference type="RefSeq" id="WP_150863495.1">
    <property type="nucleotide sequence ID" value="NZ_VYXP01000003.1"/>
</dbReference>
<dbReference type="SUPFAM" id="SSF51316">
    <property type="entry name" value="Mss4-like"/>
    <property type="match status" value="1"/>
</dbReference>
<feature type="domain" description="CENP-V/GFA" evidence="5">
    <location>
        <begin position="6"/>
        <end position="122"/>
    </location>
</feature>
<dbReference type="AlphaFoldDB" id="A0A5N0TCF4"/>
<dbReference type="Proteomes" id="UP000325372">
    <property type="component" value="Unassembled WGS sequence"/>
</dbReference>
<dbReference type="GO" id="GO:0016846">
    <property type="term" value="F:carbon-sulfur lyase activity"/>
    <property type="evidence" value="ECO:0007669"/>
    <property type="project" value="InterPro"/>
</dbReference>
<dbReference type="PROSITE" id="PS51891">
    <property type="entry name" value="CENP_V_GFA"/>
    <property type="match status" value="1"/>
</dbReference>
<evidence type="ECO:0000256" key="1">
    <source>
        <dbReference type="ARBA" id="ARBA00005495"/>
    </source>
</evidence>
<dbReference type="Pfam" id="PF04828">
    <property type="entry name" value="GFA"/>
    <property type="match status" value="1"/>
</dbReference>
<protein>
    <submittedName>
        <fullName evidence="6">GFA family protein</fullName>
    </submittedName>
</protein>
<name>A0A5N0TCF4_9GAMM</name>